<reference evidence="2 3" key="1">
    <citation type="submission" date="2020-01" db="EMBL/GenBank/DDBJ databases">
        <title>Investigation of new actinobacteria for the biodesulphurisation of diesel fuel.</title>
        <authorList>
            <person name="Athi Narayanan S.M."/>
        </authorList>
    </citation>
    <scope>NUCLEOTIDE SEQUENCE [LARGE SCALE GENOMIC DNA]</scope>
    <source>
        <strain evidence="2 3">213E</strain>
    </source>
</reference>
<evidence type="ECO:0000313" key="3">
    <source>
        <dbReference type="Proteomes" id="UP000466307"/>
    </source>
</evidence>
<evidence type="ECO:0008006" key="4">
    <source>
        <dbReference type="Google" id="ProtNLM"/>
    </source>
</evidence>
<keyword evidence="3" id="KW-1185">Reference proteome</keyword>
<dbReference type="Proteomes" id="UP000466307">
    <property type="component" value="Unassembled WGS sequence"/>
</dbReference>
<keyword evidence="1" id="KW-1133">Transmembrane helix</keyword>
<keyword evidence="1" id="KW-0472">Membrane</keyword>
<feature type="transmembrane region" description="Helical" evidence="1">
    <location>
        <begin position="164"/>
        <end position="188"/>
    </location>
</feature>
<accession>A0A7K3LMW1</accession>
<feature type="transmembrane region" description="Helical" evidence="1">
    <location>
        <begin position="60"/>
        <end position="85"/>
    </location>
</feature>
<feature type="transmembrane region" description="Helical" evidence="1">
    <location>
        <begin position="29"/>
        <end position="48"/>
    </location>
</feature>
<feature type="transmembrane region" description="Helical" evidence="1">
    <location>
        <begin position="97"/>
        <end position="123"/>
    </location>
</feature>
<proteinExistence type="predicted"/>
<sequence length="227" mass="23880">MTSVTAQSSAAPTPRWKVLLLAPTLTKQCWGFMIGSALFSLGSAPWLGEWMGASNANICYFIGAWFFTYAGMIQLINSGAVSVAVDYAPGRMVRAEWLAASTQSFGTILFNVSTTAALAAHTVASEKHLVWSPDAGGSVAFLISGVMVLVAYSHTAKAWDPGKIGWWSGVINFLGCVAFGVAAVGSYIAPNGNTIDNTLANAGTFIGGLCFLVASLVVLPQWTRSTR</sequence>
<dbReference type="AlphaFoldDB" id="A0A7K3LMW1"/>
<feature type="transmembrane region" description="Helical" evidence="1">
    <location>
        <begin position="200"/>
        <end position="219"/>
    </location>
</feature>
<dbReference type="RefSeq" id="WP_059037222.1">
    <property type="nucleotide sequence ID" value="NZ_JAADZU010000020.1"/>
</dbReference>
<dbReference type="EMBL" id="JAADZU010000020">
    <property type="protein sequence ID" value="NDK89594.1"/>
    <property type="molecule type" value="Genomic_DNA"/>
</dbReference>
<organism evidence="2 3">
    <name type="scientific">Gordonia desulfuricans</name>
    <dbReference type="NCBI Taxonomy" id="89051"/>
    <lineage>
        <taxon>Bacteria</taxon>
        <taxon>Bacillati</taxon>
        <taxon>Actinomycetota</taxon>
        <taxon>Actinomycetes</taxon>
        <taxon>Mycobacteriales</taxon>
        <taxon>Gordoniaceae</taxon>
        <taxon>Gordonia</taxon>
    </lineage>
</organism>
<evidence type="ECO:0000256" key="1">
    <source>
        <dbReference type="SAM" id="Phobius"/>
    </source>
</evidence>
<keyword evidence="1" id="KW-0812">Transmembrane</keyword>
<name>A0A7K3LMW1_9ACTN</name>
<evidence type="ECO:0000313" key="2">
    <source>
        <dbReference type="EMBL" id="NDK89594.1"/>
    </source>
</evidence>
<comment type="caution">
    <text evidence="2">The sequence shown here is derived from an EMBL/GenBank/DDBJ whole genome shotgun (WGS) entry which is preliminary data.</text>
</comment>
<protein>
    <recommendedName>
        <fullName evidence="4">YrhK domain-containing protein</fullName>
    </recommendedName>
</protein>
<feature type="transmembrane region" description="Helical" evidence="1">
    <location>
        <begin position="135"/>
        <end position="152"/>
    </location>
</feature>
<gene>
    <name evidence="2" type="ORF">GYA93_08390</name>
</gene>